<dbReference type="SMART" id="SM00244">
    <property type="entry name" value="PHB"/>
    <property type="match status" value="1"/>
</dbReference>
<dbReference type="Gene3D" id="3.30.479.30">
    <property type="entry name" value="Band 7 domain"/>
    <property type="match status" value="1"/>
</dbReference>
<protein>
    <recommendedName>
        <fullName evidence="1">Band 7 domain-containing protein</fullName>
    </recommendedName>
</protein>
<gene>
    <name evidence="2" type="ORF">VSP0166_LOCUS13543</name>
</gene>
<dbReference type="AlphaFoldDB" id="A0A7S4IJZ4"/>
<dbReference type="SUPFAM" id="SSF117892">
    <property type="entry name" value="Band 7/SPFH domain"/>
    <property type="match status" value="1"/>
</dbReference>
<proteinExistence type="predicted"/>
<dbReference type="EMBL" id="HBKP01019111">
    <property type="protein sequence ID" value="CAE2231769.1"/>
    <property type="molecule type" value="Transcribed_RNA"/>
</dbReference>
<evidence type="ECO:0000259" key="1">
    <source>
        <dbReference type="SMART" id="SM00244"/>
    </source>
</evidence>
<organism evidence="2">
    <name type="scientific">Vannella robusta</name>
    <dbReference type="NCBI Taxonomy" id="1487602"/>
    <lineage>
        <taxon>Eukaryota</taxon>
        <taxon>Amoebozoa</taxon>
        <taxon>Discosea</taxon>
        <taxon>Flabellinia</taxon>
        <taxon>Vannellidae</taxon>
        <taxon>Vannella</taxon>
    </lineage>
</organism>
<dbReference type="InterPro" id="IPR036013">
    <property type="entry name" value="Band_7/SPFH_dom_sf"/>
</dbReference>
<dbReference type="Pfam" id="PF01145">
    <property type="entry name" value="Band_7"/>
    <property type="match status" value="1"/>
</dbReference>
<dbReference type="PANTHER" id="PTHR43327">
    <property type="entry name" value="STOMATIN-LIKE PROTEIN 2, MITOCHONDRIAL"/>
    <property type="match status" value="1"/>
</dbReference>
<evidence type="ECO:0000313" key="2">
    <source>
        <dbReference type="EMBL" id="CAE2231769.1"/>
    </source>
</evidence>
<dbReference type="InterPro" id="IPR001107">
    <property type="entry name" value="Band_7"/>
</dbReference>
<sequence>MGQVCCVATVDQSNVAVVEKWGRFYKLAPAGWNWVLCCLGESVKGQVSLRVQQIEVEIDTKTKDNVFVQLNVVVQYQVLPDAVYDAFYRLANPHAQIRAYVNDVVRASVPKIDLDQVFEQKEDIAIAVKEELSKVMGEFGFDIIQSLLTDIRPAAKVMAAMNDINAAQRQRIAATDRAEAEKILVVKAAEADAESKYLSGVGIARQRKAIVEGLQESVTTFADSVEGTSAKDVMDLVLVTQYFDTLKDLGSNSKSSTIFIPHSPGSVGSVAEQVRDGFMQGKHAKPQKL</sequence>
<dbReference type="PANTHER" id="PTHR43327:SF10">
    <property type="entry name" value="STOMATIN-LIKE PROTEIN 2, MITOCHONDRIAL"/>
    <property type="match status" value="1"/>
</dbReference>
<name>A0A7S4IJZ4_9EUKA</name>
<accession>A0A7S4IJZ4</accession>
<feature type="domain" description="Band 7" evidence="1">
    <location>
        <begin position="5"/>
        <end position="165"/>
    </location>
</feature>
<dbReference type="InterPro" id="IPR050710">
    <property type="entry name" value="Band7/mec-2_domain"/>
</dbReference>
<dbReference type="CDD" id="cd03407">
    <property type="entry name" value="SPFH_like_u4"/>
    <property type="match status" value="1"/>
</dbReference>
<reference evidence="2" key="1">
    <citation type="submission" date="2021-01" db="EMBL/GenBank/DDBJ databases">
        <authorList>
            <person name="Corre E."/>
            <person name="Pelletier E."/>
            <person name="Niang G."/>
            <person name="Scheremetjew M."/>
            <person name="Finn R."/>
            <person name="Kale V."/>
            <person name="Holt S."/>
            <person name="Cochrane G."/>
            <person name="Meng A."/>
            <person name="Brown T."/>
            <person name="Cohen L."/>
        </authorList>
    </citation>
    <scope>NUCLEOTIDE SEQUENCE</scope>
    <source>
        <strain evidence="2">DIVA3 518/3/11/1/6</strain>
    </source>
</reference>